<protein>
    <recommendedName>
        <fullName evidence="6">6-pyruvoyl tetrahydrobiopterin synthase</fullName>
    </recommendedName>
</protein>
<dbReference type="GO" id="GO:0046872">
    <property type="term" value="F:metal ion binding"/>
    <property type="evidence" value="ECO:0007669"/>
    <property type="project" value="UniProtKB-KW"/>
</dbReference>
<dbReference type="PANTHER" id="PTHR12589:SF7">
    <property type="entry name" value="6-PYRUVOYL TETRAHYDROBIOPTERIN SYNTHASE"/>
    <property type="match status" value="1"/>
</dbReference>
<evidence type="ECO:0000256" key="4">
    <source>
        <dbReference type="ARBA" id="ARBA00023239"/>
    </source>
</evidence>
<accession>A0A0F9F895</accession>
<dbReference type="AlphaFoldDB" id="A0A0F9F895"/>
<dbReference type="Gene3D" id="3.30.479.10">
    <property type="entry name" value="6-pyruvoyl tetrahydropterin synthase/QueD"/>
    <property type="match status" value="1"/>
</dbReference>
<gene>
    <name evidence="5" type="ORF">LCGC14_2062060</name>
</gene>
<dbReference type="Pfam" id="PF01242">
    <property type="entry name" value="PTPS"/>
    <property type="match status" value="1"/>
</dbReference>
<comment type="cofactor">
    <cofactor evidence="1">
        <name>Zn(2+)</name>
        <dbReference type="ChEBI" id="CHEBI:29105"/>
    </cofactor>
</comment>
<evidence type="ECO:0000256" key="1">
    <source>
        <dbReference type="ARBA" id="ARBA00001947"/>
    </source>
</evidence>
<dbReference type="SUPFAM" id="SSF55620">
    <property type="entry name" value="Tetrahydrobiopterin biosynthesis enzymes-like"/>
    <property type="match status" value="1"/>
</dbReference>
<dbReference type="PANTHER" id="PTHR12589">
    <property type="entry name" value="PYRUVOYL TETRAHYDROBIOPTERIN SYNTHASE"/>
    <property type="match status" value="1"/>
</dbReference>
<keyword evidence="2" id="KW-0479">Metal-binding</keyword>
<comment type="caution">
    <text evidence="5">The sequence shown here is derived from an EMBL/GenBank/DDBJ whole genome shotgun (WGS) entry which is preliminary data.</text>
</comment>
<evidence type="ECO:0000256" key="3">
    <source>
        <dbReference type="ARBA" id="ARBA00022833"/>
    </source>
</evidence>
<organism evidence="5">
    <name type="scientific">marine sediment metagenome</name>
    <dbReference type="NCBI Taxonomy" id="412755"/>
    <lineage>
        <taxon>unclassified sequences</taxon>
        <taxon>metagenomes</taxon>
        <taxon>ecological metagenomes</taxon>
    </lineage>
</organism>
<keyword evidence="3" id="KW-0862">Zinc</keyword>
<reference evidence="5" key="1">
    <citation type="journal article" date="2015" name="Nature">
        <title>Complex archaea that bridge the gap between prokaryotes and eukaryotes.</title>
        <authorList>
            <person name="Spang A."/>
            <person name="Saw J.H."/>
            <person name="Jorgensen S.L."/>
            <person name="Zaremba-Niedzwiedzka K."/>
            <person name="Martijn J."/>
            <person name="Lind A.E."/>
            <person name="van Eijk R."/>
            <person name="Schleper C."/>
            <person name="Guy L."/>
            <person name="Ettema T.J."/>
        </authorList>
    </citation>
    <scope>NUCLEOTIDE SEQUENCE</scope>
</reference>
<name>A0A0F9F895_9ZZZZ</name>
<evidence type="ECO:0008006" key="6">
    <source>
        <dbReference type="Google" id="ProtNLM"/>
    </source>
</evidence>
<dbReference type="GO" id="GO:0016829">
    <property type="term" value="F:lyase activity"/>
    <property type="evidence" value="ECO:0007669"/>
    <property type="project" value="UniProtKB-KW"/>
</dbReference>
<evidence type="ECO:0000256" key="2">
    <source>
        <dbReference type="ARBA" id="ARBA00022723"/>
    </source>
</evidence>
<dbReference type="InterPro" id="IPR007115">
    <property type="entry name" value="6-PTP_synth/QueD"/>
</dbReference>
<dbReference type="InterPro" id="IPR038418">
    <property type="entry name" value="6-PTP_synth/QueD_sf"/>
</dbReference>
<keyword evidence="4" id="KW-0456">Lyase</keyword>
<sequence length="161" mass="18554">MYRIEVKKEGLSFSAAHFISFSGKCERLHGHNYEVSVQMEGNLTTDRYVFDFVVLKKLLSAICLPLDHHFLLPEKNPDIEFQKQGMEWEIRYGQRRYIMPEEDVLLLPLDNITAERLAEYICGKLISSLKDYKTDNLSSVEVGVAEAPGQTGYYRVSLTEK</sequence>
<proteinExistence type="predicted"/>
<evidence type="ECO:0000313" key="5">
    <source>
        <dbReference type="EMBL" id="KKL74721.1"/>
    </source>
</evidence>
<dbReference type="EMBL" id="LAZR01024562">
    <property type="protein sequence ID" value="KKL74721.1"/>
    <property type="molecule type" value="Genomic_DNA"/>
</dbReference>